<proteinExistence type="predicted"/>
<keyword evidence="2" id="KW-1185">Reference proteome</keyword>
<name>A0A183N423_9TREM</name>
<dbReference type="AlphaFoldDB" id="A0A183N423"/>
<gene>
    <name evidence="1" type="ORF">SMRZ_LOCUS23048</name>
</gene>
<evidence type="ECO:0000313" key="1">
    <source>
        <dbReference type="EMBL" id="VDP45640.1"/>
    </source>
</evidence>
<evidence type="ECO:0000313" key="2">
    <source>
        <dbReference type="Proteomes" id="UP000277204"/>
    </source>
</evidence>
<accession>A0A183N423</accession>
<sequence length="71" mass="8292">MVVGGSQQETKDSEKETHSRKGEDWENKDRILGFEDDMELKITVDVDIISNRILQERTNWLQPEESIGKRC</sequence>
<reference evidence="1 2" key="1">
    <citation type="submission" date="2018-11" db="EMBL/GenBank/DDBJ databases">
        <authorList>
            <consortium name="Pathogen Informatics"/>
        </authorList>
    </citation>
    <scope>NUCLEOTIDE SEQUENCE [LARGE SCALE GENOMIC DNA]</scope>
    <source>
        <strain evidence="1 2">Zambia</strain>
    </source>
</reference>
<dbReference type="EMBL" id="UZAI01019479">
    <property type="protein sequence ID" value="VDP45640.1"/>
    <property type="molecule type" value="Genomic_DNA"/>
</dbReference>
<dbReference type="Proteomes" id="UP000277204">
    <property type="component" value="Unassembled WGS sequence"/>
</dbReference>
<protein>
    <submittedName>
        <fullName evidence="1">Uncharacterized protein</fullName>
    </submittedName>
</protein>
<organism evidence="1 2">
    <name type="scientific">Schistosoma margrebowiei</name>
    <dbReference type="NCBI Taxonomy" id="48269"/>
    <lineage>
        <taxon>Eukaryota</taxon>
        <taxon>Metazoa</taxon>
        <taxon>Spiralia</taxon>
        <taxon>Lophotrochozoa</taxon>
        <taxon>Platyhelminthes</taxon>
        <taxon>Trematoda</taxon>
        <taxon>Digenea</taxon>
        <taxon>Strigeidida</taxon>
        <taxon>Schistosomatoidea</taxon>
        <taxon>Schistosomatidae</taxon>
        <taxon>Schistosoma</taxon>
    </lineage>
</organism>